<organism evidence="1">
    <name type="scientific">freshwater metagenome</name>
    <dbReference type="NCBI Taxonomy" id="449393"/>
    <lineage>
        <taxon>unclassified sequences</taxon>
        <taxon>metagenomes</taxon>
        <taxon>ecological metagenomes</taxon>
    </lineage>
</organism>
<evidence type="ECO:0000313" key="1">
    <source>
        <dbReference type="EMBL" id="CAB4904774.1"/>
    </source>
</evidence>
<reference evidence="1" key="1">
    <citation type="submission" date="2020-05" db="EMBL/GenBank/DDBJ databases">
        <authorList>
            <person name="Chiriac C."/>
            <person name="Salcher M."/>
            <person name="Ghai R."/>
            <person name="Kavagutti S V."/>
        </authorList>
    </citation>
    <scope>NUCLEOTIDE SEQUENCE</scope>
</reference>
<dbReference type="AlphaFoldDB" id="A0A6J7GD19"/>
<gene>
    <name evidence="1" type="ORF">UFOPK3610_00343</name>
</gene>
<proteinExistence type="predicted"/>
<sequence>MSAKSGAVRIALMSGRPLIPLAHWGAQHIMRPYKKELRIIPRKRIEIRIGTPIDLSDLPTGDLSPETMRIGTERLMDAITALLAEIRQEQPPATRFIWKRTSKGEQ</sequence>
<accession>A0A6J7GD19</accession>
<dbReference type="SUPFAM" id="SSF69593">
    <property type="entry name" value="Glycerol-3-phosphate (1)-acyltransferase"/>
    <property type="match status" value="1"/>
</dbReference>
<name>A0A6J7GD19_9ZZZZ</name>
<protein>
    <submittedName>
        <fullName evidence="1">Unannotated protein</fullName>
    </submittedName>
</protein>
<dbReference type="EMBL" id="CAFBMR010000007">
    <property type="protein sequence ID" value="CAB4904774.1"/>
    <property type="molecule type" value="Genomic_DNA"/>
</dbReference>